<proteinExistence type="predicted"/>
<evidence type="ECO:0000313" key="1">
    <source>
        <dbReference type="EMBL" id="MEM5285673.1"/>
    </source>
</evidence>
<dbReference type="EMBL" id="JAZHGC010000005">
    <property type="protein sequence ID" value="MEM5285673.1"/>
    <property type="molecule type" value="Genomic_DNA"/>
</dbReference>
<comment type="caution">
    <text evidence="1">The sequence shown here is derived from an EMBL/GenBank/DDBJ whole genome shotgun (WGS) entry which is preliminary data.</text>
</comment>
<dbReference type="RefSeq" id="WP_201649972.1">
    <property type="nucleotide sequence ID" value="NZ_CAJHCS010000006.1"/>
</dbReference>
<organism evidence="1 2">
    <name type="scientific">Paraburkholderia sabiae</name>
    <dbReference type="NCBI Taxonomy" id="273251"/>
    <lineage>
        <taxon>Bacteria</taxon>
        <taxon>Pseudomonadati</taxon>
        <taxon>Pseudomonadota</taxon>
        <taxon>Betaproteobacteria</taxon>
        <taxon>Burkholderiales</taxon>
        <taxon>Burkholderiaceae</taxon>
        <taxon>Paraburkholderia</taxon>
    </lineage>
</organism>
<gene>
    <name evidence="1" type="ORF">V4C55_08130</name>
</gene>
<reference evidence="1 2" key="1">
    <citation type="submission" date="2024-01" db="EMBL/GenBank/DDBJ databases">
        <title>The diversity of rhizobia nodulating Mimosa spp. in eleven states of Brazil covering several biomes is determined by host plant, location, and edaphic factors.</title>
        <authorList>
            <person name="Rouws L."/>
            <person name="Barauna A."/>
            <person name="Beukes C."/>
            <person name="De Faria S.M."/>
            <person name="Gross E."/>
            <person name="Dos Reis Junior F.B."/>
            <person name="Simon M."/>
            <person name="Maluk M."/>
            <person name="Odee D.W."/>
            <person name="Kenicer G."/>
            <person name="Young J.P.W."/>
            <person name="Reis V.M."/>
            <person name="Zilli J."/>
            <person name="James E.K."/>
        </authorList>
    </citation>
    <scope>NUCLEOTIDE SEQUENCE [LARGE SCALE GENOMIC DNA]</scope>
    <source>
        <strain evidence="1 2">JPY77</strain>
    </source>
</reference>
<protein>
    <submittedName>
        <fullName evidence="1">Uncharacterized protein</fullName>
    </submittedName>
</protein>
<dbReference type="Proteomes" id="UP001494588">
    <property type="component" value="Unassembled WGS sequence"/>
</dbReference>
<keyword evidence="2" id="KW-1185">Reference proteome</keyword>
<evidence type="ECO:0000313" key="2">
    <source>
        <dbReference type="Proteomes" id="UP001494588"/>
    </source>
</evidence>
<accession>A0ABU9Q8A2</accession>
<name>A0ABU9Q8A2_9BURK</name>
<sequence>MDSRLIPLDPLSQVVFIHDYFQLVFQEERLTVYNRAAVADGENLTRQGTTGFRDKLVELIGQRVVVVTRTGASVLCLHFSGGAIFHIEANHEPSWPEAFDFIGRNLFWYHEPNG</sequence>